<evidence type="ECO:0000313" key="5">
    <source>
        <dbReference type="EMBL" id="TWH99362.1"/>
    </source>
</evidence>
<evidence type="ECO:0000313" key="6">
    <source>
        <dbReference type="Proteomes" id="UP000317519"/>
    </source>
</evidence>
<dbReference type="PANTHER" id="PTHR33734:SF22">
    <property type="entry name" value="MEMBRANE-BOUND LYTIC MUREIN TRANSGLYCOSYLASE D"/>
    <property type="match status" value="1"/>
</dbReference>
<dbReference type="Gene3D" id="3.40.50.2300">
    <property type="match status" value="1"/>
</dbReference>
<evidence type="ECO:0000256" key="1">
    <source>
        <dbReference type="ARBA" id="ARBA00010062"/>
    </source>
</evidence>
<keyword evidence="2 3" id="KW-0732">Signal</keyword>
<dbReference type="SUPFAM" id="SSF54106">
    <property type="entry name" value="LysM domain"/>
    <property type="match status" value="4"/>
</dbReference>
<reference evidence="5 6" key="1">
    <citation type="journal article" date="2015" name="Stand. Genomic Sci.">
        <title>Genomic Encyclopedia of Bacterial and Archaeal Type Strains, Phase III: the genomes of soil and plant-associated and newly described type strains.</title>
        <authorList>
            <person name="Whitman W.B."/>
            <person name="Woyke T."/>
            <person name="Klenk H.P."/>
            <person name="Zhou Y."/>
            <person name="Lilburn T.G."/>
            <person name="Beck B.J."/>
            <person name="De Vos P."/>
            <person name="Vandamme P."/>
            <person name="Eisen J.A."/>
            <person name="Garrity G."/>
            <person name="Hugenholtz P."/>
            <person name="Kyrpides N.C."/>
        </authorList>
    </citation>
    <scope>NUCLEOTIDE SEQUENCE [LARGE SCALE GENOMIC DNA]</scope>
    <source>
        <strain evidence="5 6">CGMCC 1.6847</strain>
    </source>
</reference>
<evidence type="ECO:0000256" key="2">
    <source>
        <dbReference type="ARBA" id="ARBA00022729"/>
    </source>
</evidence>
<dbReference type="Pfam" id="PF01476">
    <property type="entry name" value="LysM"/>
    <property type="match status" value="4"/>
</dbReference>
<feature type="domain" description="LysM" evidence="4">
    <location>
        <begin position="149"/>
        <end position="192"/>
    </location>
</feature>
<feature type="domain" description="LysM" evidence="4">
    <location>
        <begin position="88"/>
        <end position="132"/>
    </location>
</feature>
<sequence length="647" mass="71861">MKYFLAVCMTALWFNLSTLAQSKATTHKVEKGETINSIAQKYKVTPYDIYQLNPDVQKGLQLNSILLIPSPSAKKAITLPVKKEVTSTKHVMAPKETLYGILKKYDVTTEELQKVNPLLDVQALKIGQVLVIPSKTALKSNVPTQEKAVKHIVLAKETKYSIANKYGITIEELERKNPEIVSNLPIGYELIIKGNPIKIAKSVIATEVKKESVQVASAAVFPKGNFISYVVRPKETLYSLSKMSGLSQEELLKENPALANGVEVGMEIKIPESATITPVEAIKKEFTVLAKKNNERKKLALLLPFNVTKIENDTVNSITARLKKDKFLNMTLDFYSGALMAIDSAKTLGLNVEIKILDSQESKNSSAVAALTKSNNLEESDAIIGPFYQANVEKMAELVLQNQVPVVSPLSKENEVKFANIFQSVPNPDAVKNAMFDYMRTKGGNMIAVVDKKKGSVIKFISDNHKDVRFVPLTATGGVSAESIKSLLVKDKMNYVVMETENTGMIKATLSALMSAMATYKVQLVILEPNETLDTDEINFSSLTKLKLMYPAVSRENESPEALIFEKEYKKKNKVYPSVFATRGFDVTFDTLLRLSQGKKFEETTLEVTTEQVDNKFDYSKNTTGGYSNNGIYILYYDTDLTIKEAK</sequence>
<organism evidence="5 6">
    <name type="scientific">Flavobacterium tiangeerense</name>
    <dbReference type="NCBI Taxonomy" id="459471"/>
    <lineage>
        <taxon>Bacteria</taxon>
        <taxon>Pseudomonadati</taxon>
        <taxon>Bacteroidota</taxon>
        <taxon>Flavobacteriia</taxon>
        <taxon>Flavobacteriales</taxon>
        <taxon>Flavobacteriaceae</taxon>
        <taxon>Flavobacterium</taxon>
    </lineage>
</organism>
<dbReference type="EMBL" id="VLKO01000015">
    <property type="protein sequence ID" value="TWH99362.1"/>
    <property type="molecule type" value="Genomic_DNA"/>
</dbReference>
<gene>
    <name evidence="5" type="ORF">IQ05_03112</name>
</gene>
<evidence type="ECO:0000256" key="3">
    <source>
        <dbReference type="SAM" id="SignalP"/>
    </source>
</evidence>
<dbReference type="RefSeq" id="WP_144894234.1">
    <property type="nucleotide sequence ID" value="NZ_VLKO01000015.1"/>
</dbReference>
<comment type="caution">
    <text evidence="5">The sequence shown here is derived from an EMBL/GenBank/DDBJ whole genome shotgun (WGS) entry which is preliminary data.</text>
</comment>
<dbReference type="PROSITE" id="PS51782">
    <property type="entry name" value="LYSM"/>
    <property type="match status" value="4"/>
</dbReference>
<dbReference type="CDD" id="cd00118">
    <property type="entry name" value="LysM"/>
    <property type="match status" value="4"/>
</dbReference>
<dbReference type="InterPro" id="IPR018392">
    <property type="entry name" value="LysM"/>
</dbReference>
<feature type="domain" description="LysM" evidence="4">
    <location>
        <begin position="227"/>
        <end position="270"/>
    </location>
</feature>
<feature type="signal peptide" evidence="3">
    <location>
        <begin position="1"/>
        <end position="20"/>
    </location>
</feature>
<dbReference type="Gene3D" id="3.10.350.10">
    <property type="entry name" value="LysM domain"/>
    <property type="match status" value="4"/>
</dbReference>
<dbReference type="InterPro" id="IPR028081">
    <property type="entry name" value="Leu-bd"/>
</dbReference>
<dbReference type="SMART" id="SM00257">
    <property type="entry name" value="LysM"/>
    <property type="match status" value="4"/>
</dbReference>
<evidence type="ECO:0000259" key="4">
    <source>
        <dbReference type="PROSITE" id="PS51782"/>
    </source>
</evidence>
<dbReference type="PANTHER" id="PTHR33734">
    <property type="entry name" value="LYSM DOMAIN-CONTAINING GPI-ANCHORED PROTEIN 2"/>
    <property type="match status" value="1"/>
</dbReference>
<comment type="similarity">
    <text evidence="1">Belongs to the leucine-binding protein family.</text>
</comment>
<dbReference type="InterPro" id="IPR028082">
    <property type="entry name" value="Peripla_BP_I"/>
</dbReference>
<feature type="chain" id="PRO_5047468674" evidence="3">
    <location>
        <begin position="21"/>
        <end position="647"/>
    </location>
</feature>
<feature type="domain" description="LysM" evidence="4">
    <location>
        <begin position="25"/>
        <end position="68"/>
    </location>
</feature>
<accession>A0ABY3FKG4</accession>
<dbReference type="InterPro" id="IPR036779">
    <property type="entry name" value="LysM_dom_sf"/>
</dbReference>
<dbReference type="SUPFAM" id="SSF53822">
    <property type="entry name" value="Periplasmic binding protein-like I"/>
    <property type="match status" value="1"/>
</dbReference>
<protein>
    <submittedName>
        <fullName evidence="5">ABC-type branched-subunit amino acid transport system substrate-binding protein</fullName>
    </submittedName>
</protein>
<dbReference type="Proteomes" id="UP000317519">
    <property type="component" value="Unassembled WGS sequence"/>
</dbReference>
<proteinExistence type="inferred from homology"/>
<dbReference type="Pfam" id="PF13458">
    <property type="entry name" value="Peripla_BP_6"/>
    <property type="match status" value="1"/>
</dbReference>
<keyword evidence="6" id="KW-1185">Reference proteome</keyword>
<name>A0ABY3FKG4_9FLAO</name>